<evidence type="ECO:0000313" key="3">
    <source>
        <dbReference type="Proteomes" id="UP000801492"/>
    </source>
</evidence>
<feature type="region of interest" description="Disordered" evidence="1">
    <location>
        <begin position="758"/>
        <end position="834"/>
    </location>
</feature>
<evidence type="ECO:0000313" key="2">
    <source>
        <dbReference type="EMBL" id="KAF2879449.1"/>
    </source>
</evidence>
<dbReference type="Proteomes" id="UP000801492">
    <property type="component" value="Unassembled WGS sequence"/>
</dbReference>
<dbReference type="OrthoDB" id="8193942at2759"/>
<proteinExistence type="predicted"/>
<gene>
    <name evidence="2" type="ORF">ILUMI_26729</name>
</gene>
<sequence length="924" mass="104752">MSEINTVLNKSSKQLFTLAKTLKNNTSLQDKIVESLLVSHNVEPSFKKKVKQKFSRHPGRISSESDVSIHLLKNGYSQSSLLYDFNQGCDISVTQSEHSVLSNNIIRKSNLPKIICLPYNESFCSESEINLESEKMNLPEMESVQNIPFKRMQQNQKPNAFKLKSHDNCSKIRLTTIKTFTKVNAPKPEAPNLKSAHQTKATDMKLRSYIQRTLGCIEEIRMTMATGIDPPDGAEDWERARTRTIEFSARFSRNYLYQLGREMNELQEMAKGVGSVSNRTAKSILQHLLSAHQIILQALQAYRTHMSTLLANALAERLHYIVEQTILLCSIHIRYLNIGHLGSAKRENLLDNLARRCNVLIERIQEVMEKRGQISNSVYSANTRLTLMGYKVNAKKSAKTKPHKKSALEMRLSMYSIPPDVRTKDIFWKKTVEALAKDKLKYNHVQSRYKTAGFKHRPVLEKPTVIELPAKSKLFGKRSSCLLRNTPIHTPKNEDEIITMVEMQKDKETNNTNNIKQGISTNKSEQDCEHQANVIKDMQLQALTPVIQNLCKQVCPDDEAMTQKQLEILLKGLLGMALNGKINNISNSNNDDKATGSKKNCFMQSNETADEIVHKVLENIQKIACKLDVNENLSVPTKNGESVHLNGEVLESQIGVADKKDDVNLEEKKSLTRKSSLDAEKFKQNKDNIKNCNITETTTKEYKVSSEEVAARKQTKADNGNQSNNKSKPKRRQTITGITGTKNAQLICVRDEDSIIESSEATDKSNSITTKKNNEVLPSSTPQETPIKQQTLTEVDEAQASSQKKSGESSEMQKATTKKILSKVKNKTDDKSTKANIRINRVPKKTLKQLVLIPKTQAFNVIQYKLQYGKFSRGNHMYRKSSKRHPWDVVNIISEHLLNDLLLTIAREIQVDQILENLYQSEFQ</sequence>
<accession>A0A8K0FYV4</accession>
<evidence type="ECO:0000256" key="1">
    <source>
        <dbReference type="SAM" id="MobiDB-lite"/>
    </source>
</evidence>
<organism evidence="2 3">
    <name type="scientific">Ignelater luminosus</name>
    <name type="common">Cucubano</name>
    <name type="synonym">Pyrophorus luminosus</name>
    <dbReference type="NCBI Taxonomy" id="2038154"/>
    <lineage>
        <taxon>Eukaryota</taxon>
        <taxon>Metazoa</taxon>
        <taxon>Ecdysozoa</taxon>
        <taxon>Arthropoda</taxon>
        <taxon>Hexapoda</taxon>
        <taxon>Insecta</taxon>
        <taxon>Pterygota</taxon>
        <taxon>Neoptera</taxon>
        <taxon>Endopterygota</taxon>
        <taxon>Coleoptera</taxon>
        <taxon>Polyphaga</taxon>
        <taxon>Elateriformia</taxon>
        <taxon>Elateroidea</taxon>
        <taxon>Elateridae</taxon>
        <taxon>Agrypninae</taxon>
        <taxon>Pyrophorini</taxon>
        <taxon>Ignelater</taxon>
    </lineage>
</organism>
<feature type="compositionally biased region" description="Polar residues" evidence="1">
    <location>
        <begin position="717"/>
        <end position="726"/>
    </location>
</feature>
<keyword evidence="3" id="KW-1185">Reference proteome</keyword>
<feature type="compositionally biased region" description="Basic residues" evidence="1">
    <location>
        <begin position="816"/>
        <end position="825"/>
    </location>
</feature>
<feature type="compositionally biased region" description="Polar residues" evidence="1">
    <location>
        <begin position="758"/>
        <end position="815"/>
    </location>
</feature>
<comment type="caution">
    <text evidence="2">The sequence shown here is derived from an EMBL/GenBank/DDBJ whole genome shotgun (WGS) entry which is preliminary data.</text>
</comment>
<protein>
    <submittedName>
        <fullName evidence="2">Uncharacterized protein</fullName>
    </submittedName>
</protein>
<dbReference type="EMBL" id="VTPC01091162">
    <property type="protein sequence ID" value="KAF2879449.1"/>
    <property type="molecule type" value="Genomic_DNA"/>
</dbReference>
<feature type="region of interest" description="Disordered" evidence="1">
    <location>
        <begin position="704"/>
        <end position="739"/>
    </location>
</feature>
<reference evidence="2" key="1">
    <citation type="submission" date="2019-08" db="EMBL/GenBank/DDBJ databases">
        <title>The genome of the North American firefly Photinus pyralis.</title>
        <authorList>
            <consortium name="Photinus pyralis genome working group"/>
            <person name="Fallon T.R."/>
            <person name="Sander Lower S.E."/>
            <person name="Weng J.-K."/>
        </authorList>
    </citation>
    <scope>NUCLEOTIDE SEQUENCE</scope>
    <source>
        <strain evidence="2">TRF0915ILg1</strain>
        <tissue evidence="2">Whole body</tissue>
    </source>
</reference>
<name>A0A8K0FYV4_IGNLU</name>
<dbReference type="AlphaFoldDB" id="A0A8K0FYV4"/>